<feature type="signal peptide" evidence="1">
    <location>
        <begin position="1"/>
        <end position="31"/>
    </location>
</feature>
<dbReference type="AlphaFoldDB" id="A0A1M7LJP5"/>
<dbReference type="RefSeq" id="WP_072782483.1">
    <property type="nucleotide sequence ID" value="NZ_FRCX01000002.1"/>
</dbReference>
<dbReference type="GO" id="GO:0005975">
    <property type="term" value="P:carbohydrate metabolic process"/>
    <property type="evidence" value="ECO:0007669"/>
    <property type="project" value="InterPro"/>
</dbReference>
<dbReference type="Proteomes" id="UP000184339">
    <property type="component" value="Unassembled WGS sequence"/>
</dbReference>
<dbReference type="InterPro" id="IPR017853">
    <property type="entry name" value="GH"/>
</dbReference>
<dbReference type="InterPro" id="IPR001223">
    <property type="entry name" value="Glyco_hydro18_cat"/>
</dbReference>
<protein>
    <submittedName>
        <fullName evidence="3">Spore germination protein YaaH</fullName>
    </submittedName>
</protein>
<feature type="domain" description="GH18" evidence="2">
    <location>
        <begin position="33"/>
        <end position="374"/>
    </location>
</feature>
<dbReference type="Pfam" id="PF00704">
    <property type="entry name" value="Glyco_hydro_18"/>
    <property type="match status" value="1"/>
</dbReference>
<reference evidence="4" key="1">
    <citation type="submission" date="2016-11" db="EMBL/GenBank/DDBJ databases">
        <authorList>
            <person name="Varghese N."/>
            <person name="Submissions S."/>
        </authorList>
    </citation>
    <scope>NUCLEOTIDE SEQUENCE [LARGE SCALE GENOMIC DNA]</scope>
    <source>
        <strain evidence="4">Sac-22</strain>
    </source>
</reference>
<feature type="chain" id="PRO_5013178523" evidence="1">
    <location>
        <begin position="32"/>
        <end position="536"/>
    </location>
</feature>
<dbReference type="InterPro" id="IPR011583">
    <property type="entry name" value="Chitinase_II/V-like_cat"/>
</dbReference>
<dbReference type="InterPro" id="IPR029070">
    <property type="entry name" value="Chitinase_insertion_sf"/>
</dbReference>
<accession>A0A1M7LJP5</accession>
<dbReference type="OrthoDB" id="9775889at2"/>
<evidence type="ECO:0000313" key="3">
    <source>
        <dbReference type="EMBL" id="SHM78381.1"/>
    </source>
</evidence>
<dbReference type="Gene3D" id="3.10.50.10">
    <property type="match status" value="1"/>
</dbReference>
<name>A0A1M7LJP5_9BURK</name>
<proteinExistence type="predicted"/>
<dbReference type="Gene3D" id="2.60.120.260">
    <property type="entry name" value="Galactose-binding domain-like"/>
    <property type="match status" value="1"/>
</dbReference>
<dbReference type="Gene3D" id="3.20.20.80">
    <property type="entry name" value="Glycosidases"/>
    <property type="match status" value="1"/>
</dbReference>
<evidence type="ECO:0000259" key="2">
    <source>
        <dbReference type="PROSITE" id="PS51910"/>
    </source>
</evidence>
<dbReference type="PANTHER" id="PTHR46066:SF2">
    <property type="entry name" value="CHITINASE DOMAIN-CONTAINING PROTEIN 1"/>
    <property type="match status" value="1"/>
</dbReference>
<dbReference type="PANTHER" id="PTHR46066">
    <property type="entry name" value="CHITINASE DOMAIN-CONTAINING PROTEIN 1 FAMILY MEMBER"/>
    <property type="match status" value="1"/>
</dbReference>
<sequence>MIATKIVSSRLRTLAASLSLAAAVLSADASAGAFVLAYTDGQLTQSYTNLQAYYGSLSAVGLGSSYAMLANGSIDSSGVTATTNSIITFAKSKSLPLYPTVSDYSNSYGGFDPSVSNGFLATASGRAAAVTSLVNLAVNNGFAGIDIDLEAVQPAMKTQMSSFISALATALHNQNKKLIISIPPMSGDGQPAYLAGYDYAAIGAAVDYFQLMTYDEVGPGWSSSSSATWPGPEVGLDWMQAKLSYAVSRVPAAKVLQGLPTYGYDYSTGAIAYWKGANGVSGYNDVIAAHGATKKRDTPSATPYATWGTVVQQPDGTGWSSSTKQPVLWYDDAQSITAKAALVNTYALGGTSVWAMGYEDGTFWSAVSAGLGNGGGGTTDSNIATSGSGYVWTANTTSTANTNKAAAAAVNDGNTSTSLTLNGAGEGGNQKWQAAGVTFAAAKTISSAKFINGVIDTYGNGYFEAGLSLQYTSNGTTWVDSGWAVSPAYPNSASAGGVTYTFSGTGISGVTGVRVAGRTGASSWSGSIKELQVLGH</sequence>
<evidence type="ECO:0000256" key="1">
    <source>
        <dbReference type="SAM" id="SignalP"/>
    </source>
</evidence>
<dbReference type="GO" id="GO:0008061">
    <property type="term" value="F:chitin binding"/>
    <property type="evidence" value="ECO:0007669"/>
    <property type="project" value="InterPro"/>
</dbReference>
<keyword evidence="1" id="KW-0732">Signal</keyword>
<dbReference type="SMART" id="SM00636">
    <property type="entry name" value="Glyco_18"/>
    <property type="match status" value="1"/>
</dbReference>
<dbReference type="STRING" id="551987.SAMN05192549_102492"/>
<dbReference type="EMBL" id="FRCX01000002">
    <property type="protein sequence ID" value="SHM78381.1"/>
    <property type="molecule type" value="Genomic_DNA"/>
</dbReference>
<dbReference type="PROSITE" id="PS51910">
    <property type="entry name" value="GH18_2"/>
    <property type="match status" value="1"/>
</dbReference>
<gene>
    <name evidence="3" type="ORF">SAMN05192549_102492</name>
</gene>
<evidence type="ECO:0000313" key="4">
    <source>
        <dbReference type="Proteomes" id="UP000184339"/>
    </source>
</evidence>
<organism evidence="3 4">
    <name type="scientific">Duganella sacchari</name>
    <dbReference type="NCBI Taxonomy" id="551987"/>
    <lineage>
        <taxon>Bacteria</taxon>
        <taxon>Pseudomonadati</taxon>
        <taxon>Pseudomonadota</taxon>
        <taxon>Betaproteobacteria</taxon>
        <taxon>Burkholderiales</taxon>
        <taxon>Oxalobacteraceae</taxon>
        <taxon>Telluria group</taxon>
        <taxon>Duganella</taxon>
    </lineage>
</organism>
<keyword evidence="4" id="KW-1185">Reference proteome</keyword>
<dbReference type="SUPFAM" id="SSF51445">
    <property type="entry name" value="(Trans)glycosidases"/>
    <property type="match status" value="1"/>
</dbReference>